<dbReference type="Proteomes" id="UP000316621">
    <property type="component" value="Chromosome 9"/>
</dbReference>
<gene>
    <name evidence="1" type="ORF">C5167_003727</name>
</gene>
<organism evidence="1 2">
    <name type="scientific">Papaver somniferum</name>
    <name type="common">Opium poppy</name>
    <dbReference type="NCBI Taxonomy" id="3469"/>
    <lineage>
        <taxon>Eukaryota</taxon>
        <taxon>Viridiplantae</taxon>
        <taxon>Streptophyta</taxon>
        <taxon>Embryophyta</taxon>
        <taxon>Tracheophyta</taxon>
        <taxon>Spermatophyta</taxon>
        <taxon>Magnoliopsida</taxon>
        <taxon>Ranunculales</taxon>
        <taxon>Papaveraceae</taxon>
        <taxon>Papaveroideae</taxon>
        <taxon>Papaver</taxon>
    </lineage>
</organism>
<dbReference type="AlphaFoldDB" id="A0A4Y7L5F1"/>
<name>A0A4Y7L5F1_PAPSO</name>
<dbReference type="EMBL" id="CM010723">
    <property type="protein sequence ID" value="RZC79499.1"/>
    <property type="molecule type" value="Genomic_DNA"/>
</dbReference>
<dbReference type="Gramene" id="RZC79499">
    <property type="protein sequence ID" value="RZC79499"/>
    <property type="gene ID" value="C5167_003727"/>
</dbReference>
<protein>
    <submittedName>
        <fullName evidence="1">Uncharacterized protein</fullName>
    </submittedName>
</protein>
<evidence type="ECO:0000313" key="2">
    <source>
        <dbReference type="Proteomes" id="UP000316621"/>
    </source>
</evidence>
<reference evidence="1 2" key="1">
    <citation type="journal article" date="2018" name="Science">
        <title>The opium poppy genome and morphinan production.</title>
        <authorList>
            <person name="Guo L."/>
            <person name="Winzer T."/>
            <person name="Yang X."/>
            <person name="Li Y."/>
            <person name="Ning Z."/>
            <person name="He Z."/>
            <person name="Teodor R."/>
            <person name="Lu Y."/>
            <person name="Bowser T.A."/>
            <person name="Graham I.A."/>
            <person name="Ye K."/>
        </authorList>
    </citation>
    <scope>NUCLEOTIDE SEQUENCE [LARGE SCALE GENOMIC DNA]</scope>
    <source>
        <strain evidence="2">cv. HN1</strain>
        <tissue evidence="1">Leaves</tissue>
    </source>
</reference>
<keyword evidence="2" id="KW-1185">Reference proteome</keyword>
<evidence type="ECO:0000313" key="1">
    <source>
        <dbReference type="EMBL" id="RZC79499.1"/>
    </source>
</evidence>
<sequence length="228" mass="25229">MDQGLPVAEDLVIDPIDQGVDDITFHGRIGNRCVTTRALTLRDAATQNAIPHPYILAAMGISGMFGNGIRHSMYECFDETLATWGRCLTTTSGQPKAMFIDILSQSLFAVDGIRGSFNGCAHGYLNARNICLQFLPHKHPSTIIGDEAYSKDYSYTTAEVGPKIVVKLRDFDVTREGNSDTYLKDLQAFGRNVIKPFMIVGTDKGPKILCEEAYDLLKKIFQTPWEGD</sequence>
<proteinExistence type="predicted"/>
<accession>A0A4Y7L5F1</accession>